<dbReference type="InterPro" id="IPR054612">
    <property type="entry name" value="Phage_capsid-like_C"/>
</dbReference>
<keyword evidence="5" id="KW-1185">Reference proteome</keyword>
<comment type="caution">
    <text evidence="4">The sequence shown here is derived from an EMBL/GenBank/DDBJ whole genome shotgun (WGS) entry which is preliminary data.</text>
</comment>
<dbReference type="InterPro" id="IPR024455">
    <property type="entry name" value="Phage_capsid"/>
</dbReference>
<accession>A0AAW7Z9Z4</accession>
<dbReference type="Gene3D" id="3.30.2400.10">
    <property type="entry name" value="Major capsid protein gp5"/>
    <property type="match status" value="1"/>
</dbReference>
<organism evidence="4 5">
    <name type="scientific">Desulforamulus aquiferis</name>
    <dbReference type="NCBI Taxonomy" id="1397668"/>
    <lineage>
        <taxon>Bacteria</taxon>
        <taxon>Bacillati</taxon>
        <taxon>Bacillota</taxon>
        <taxon>Clostridia</taxon>
        <taxon>Eubacteriales</taxon>
        <taxon>Peptococcaceae</taxon>
        <taxon>Desulforamulus</taxon>
    </lineage>
</organism>
<comment type="subcellular location">
    <subcellularLocation>
        <location evidence="1">Virion</location>
    </subcellularLocation>
</comment>
<dbReference type="SUPFAM" id="SSF56563">
    <property type="entry name" value="Major capsid protein gp5"/>
    <property type="match status" value="1"/>
</dbReference>
<evidence type="ECO:0000313" key="5">
    <source>
        <dbReference type="Proteomes" id="UP001172911"/>
    </source>
</evidence>
<dbReference type="AlphaFoldDB" id="A0AAW7Z9Z4"/>
<evidence type="ECO:0000256" key="1">
    <source>
        <dbReference type="ARBA" id="ARBA00004328"/>
    </source>
</evidence>
<dbReference type="Proteomes" id="UP001172911">
    <property type="component" value="Unassembled WGS sequence"/>
</dbReference>
<feature type="coiled-coil region" evidence="2">
    <location>
        <begin position="3"/>
        <end position="60"/>
    </location>
</feature>
<gene>
    <name evidence="4" type="ORF">P6N53_02545</name>
</gene>
<sequence length="442" mass="48379">MNRKEIKAAIREKRSKMSELLKQVDKTNNLDELNKINRQMNELRSAVDDLEDKLLDTIDDGPGQNEEFRSEKLNQNNEQRGAAPVGQLNVLGTYGIGYGNEVNKRSDTKMPKISEEKMQKYEQRGQVLKDGKVAVFGMDEAEELRAVTIGGGTLVVEKKYSNQLSPTFNEVSSLIDTVNAVPLVGGESYTKGFVVGYGEGDYTGETDDYQDAEPVFDYVSTGKAKITAYAELSDEAIKLPNVAYQAEVAKAVRIALRKKISRQIVLGNGGTNQITGIFNAPANVIPTSGDLTLSSIDENTLDKIVFSHGGDEDVEADAYLILNKDDLAQFAAMRDSSGGKRLYQIEKNGNTGTISSDGAFKIKYIINSACPALTDPDTEAGTYCMIYGMPGAAYELPIFSPMEVVESRDYKFKQGIVCFRGSVWAGGNTAMYKGFTRIKKGA</sequence>
<dbReference type="Pfam" id="PF05065">
    <property type="entry name" value="Phage_capsid"/>
    <property type="match status" value="1"/>
</dbReference>
<dbReference type="NCBIfam" id="TIGR01554">
    <property type="entry name" value="major_cap_HK97"/>
    <property type="match status" value="1"/>
</dbReference>
<evidence type="ECO:0000259" key="3">
    <source>
        <dbReference type="Pfam" id="PF05065"/>
    </source>
</evidence>
<name>A0AAW7Z9Z4_9FIRM</name>
<feature type="domain" description="Phage capsid-like C-terminal" evidence="3">
    <location>
        <begin position="152"/>
        <end position="438"/>
    </location>
</feature>
<protein>
    <submittedName>
        <fullName evidence="4">Phage major capsid protein</fullName>
    </submittedName>
</protein>
<keyword evidence="2" id="KW-0175">Coiled coil</keyword>
<proteinExistence type="predicted"/>
<dbReference type="RefSeq" id="WP_304540927.1">
    <property type="nucleotide sequence ID" value="NZ_JARPTC010000003.1"/>
</dbReference>
<evidence type="ECO:0000313" key="4">
    <source>
        <dbReference type="EMBL" id="MDO7786099.1"/>
    </source>
</evidence>
<reference evidence="4" key="1">
    <citation type="journal article" date="2023" name="J. Hazard. Mater.">
        <title>Anaerobic biodegradation of pyrene and benzo[a]pyrene by a new sulfate-reducing Desulforamulus aquiferis strain DSA.</title>
        <authorList>
            <person name="Zhang Z."/>
            <person name="Sun J."/>
            <person name="Gong X."/>
            <person name="Wang C."/>
            <person name="Wang H."/>
        </authorList>
    </citation>
    <scope>NUCLEOTIDE SEQUENCE</scope>
    <source>
        <strain evidence="4">DSA</strain>
    </source>
</reference>
<reference evidence="4" key="2">
    <citation type="submission" date="2023-03" db="EMBL/GenBank/DDBJ databases">
        <authorList>
            <person name="Zhang Z."/>
        </authorList>
    </citation>
    <scope>NUCLEOTIDE SEQUENCE</scope>
    <source>
        <strain evidence="4">DSA</strain>
    </source>
</reference>
<dbReference type="EMBL" id="JARPTC010000003">
    <property type="protein sequence ID" value="MDO7786099.1"/>
    <property type="molecule type" value="Genomic_DNA"/>
</dbReference>
<evidence type="ECO:0000256" key="2">
    <source>
        <dbReference type="SAM" id="Coils"/>
    </source>
</evidence>